<dbReference type="PANTHER" id="PTHR36041:SF2">
    <property type="entry name" value="SUCCINATE DEHYDROGENASE SUBUNIT 7A, MITOCHONDRIAL-RELATED"/>
    <property type="match status" value="1"/>
</dbReference>
<evidence type="ECO:0000256" key="1">
    <source>
        <dbReference type="SAM" id="MobiDB-lite"/>
    </source>
</evidence>
<keyword evidence="3" id="KW-1185">Reference proteome</keyword>
<dbReference type="InterPro" id="IPR034573">
    <property type="entry name" value="SDH7"/>
</dbReference>
<name>A0A843WNR2_COLES</name>
<dbReference type="AlphaFoldDB" id="A0A843WNR2"/>
<organism evidence="2 3">
    <name type="scientific">Colocasia esculenta</name>
    <name type="common">Wild taro</name>
    <name type="synonym">Arum esculentum</name>
    <dbReference type="NCBI Taxonomy" id="4460"/>
    <lineage>
        <taxon>Eukaryota</taxon>
        <taxon>Viridiplantae</taxon>
        <taxon>Streptophyta</taxon>
        <taxon>Embryophyta</taxon>
        <taxon>Tracheophyta</taxon>
        <taxon>Spermatophyta</taxon>
        <taxon>Magnoliopsida</taxon>
        <taxon>Liliopsida</taxon>
        <taxon>Araceae</taxon>
        <taxon>Aroideae</taxon>
        <taxon>Colocasieae</taxon>
        <taxon>Colocasia</taxon>
    </lineage>
</organism>
<evidence type="ECO:0000313" key="2">
    <source>
        <dbReference type="EMBL" id="MQM09286.1"/>
    </source>
</evidence>
<accession>A0A843WNR2</accession>
<sequence length="141" mass="15690">MCSGGDDGGEKREEKGSDKRGCREELKETTLTCSTSCWPPDNSLFHEAFVGLDIMASLLSKTQLFSSLRCNSQPGQQFLLPRRGFHIELGAREKALLEEDPALKKFKSHKKAVGRVKRIGDALIIFVVAGKVLDHETEHFT</sequence>
<evidence type="ECO:0000313" key="3">
    <source>
        <dbReference type="Proteomes" id="UP000652761"/>
    </source>
</evidence>
<gene>
    <name evidence="2" type="ORF">Taro_042155</name>
</gene>
<protein>
    <submittedName>
        <fullName evidence="2">Uncharacterized protein</fullName>
    </submittedName>
</protein>
<comment type="caution">
    <text evidence="2">The sequence shown here is derived from an EMBL/GenBank/DDBJ whole genome shotgun (WGS) entry which is preliminary data.</text>
</comment>
<feature type="compositionally biased region" description="Basic and acidic residues" evidence="1">
    <location>
        <begin position="8"/>
        <end position="21"/>
    </location>
</feature>
<dbReference type="PANTHER" id="PTHR36041">
    <property type="entry name" value="SUCCINATE DEHYDROGENASE SUBUNIT 7A, MITOCHONDRIAL-RELATED"/>
    <property type="match status" value="1"/>
</dbReference>
<feature type="region of interest" description="Disordered" evidence="1">
    <location>
        <begin position="1"/>
        <end position="21"/>
    </location>
</feature>
<reference evidence="2" key="1">
    <citation type="submission" date="2017-07" db="EMBL/GenBank/DDBJ databases">
        <title>Taro Niue Genome Assembly and Annotation.</title>
        <authorList>
            <person name="Atibalentja N."/>
            <person name="Keating K."/>
            <person name="Fields C.J."/>
        </authorList>
    </citation>
    <scope>NUCLEOTIDE SEQUENCE</scope>
    <source>
        <strain evidence="2">Niue_2</strain>
        <tissue evidence="2">Leaf</tissue>
    </source>
</reference>
<dbReference type="GO" id="GO:0045273">
    <property type="term" value="C:respiratory chain complex II (succinate dehydrogenase)"/>
    <property type="evidence" value="ECO:0007669"/>
    <property type="project" value="InterPro"/>
</dbReference>
<proteinExistence type="predicted"/>
<dbReference type="Proteomes" id="UP000652761">
    <property type="component" value="Unassembled WGS sequence"/>
</dbReference>
<dbReference type="OrthoDB" id="684848at2759"/>
<dbReference type="EMBL" id="NMUH01004335">
    <property type="protein sequence ID" value="MQM09286.1"/>
    <property type="molecule type" value="Genomic_DNA"/>
</dbReference>